<dbReference type="OrthoDB" id="41445at2759"/>
<dbReference type="PANTHER" id="PTHR14087:SF7">
    <property type="entry name" value="THYMOCYTE NUCLEAR PROTEIN 1"/>
    <property type="match status" value="1"/>
</dbReference>
<sequence>MPAKRPREETQDAKTVATSAPDKSTKYWLMKSEPDAFSIDQLQAMKESPWDGVRNYSARNHMKAMSVGDRVLFYHSNAKPPGVIGLAVVSRTAYPDHTAEDPKSKYYDARIATTKKNPWEMVNVKFEKKFDEILSLDFLRNDAALANMVLFRQGRLSVQPVDAIHFHHIVKLAARRK</sequence>
<dbReference type="AlphaFoldDB" id="A0A0S4JQP8"/>
<dbReference type="Pfam" id="PF01878">
    <property type="entry name" value="EVE"/>
    <property type="match status" value="1"/>
</dbReference>
<gene>
    <name evidence="5" type="ORF">BSAL_37915</name>
</gene>
<name>A0A0S4JQP8_BODSA</name>
<feature type="region of interest" description="Disordered" evidence="3">
    <location>
        <begin position="1"/>
        <end position="21"/>
    </location>
</feature>
<dbReference type="InterPro" id="IPR047197">
    <property type="entry name" value="THYN1-like_EVE"/>
</dbReference>
<proteinExistence type="predicted"/>
<evidence type="ECO:0000259" key="4">
    <source>
        <dbReference type="Pfam" id="PF01878"/>
    </source>
</evidence>
<dbReference type="VEuPathDB" id="TriTrypDB:BSAL_37915"/>
<evidence type="ECO:0000256" key="1">
    <source>
        <dbReference type="ARBA" id="ARBA00004123"/>
    </source>
</evidence>
<dbReference type="EMBL" id="CYKH01002054">
    <property type="protein sequence ID" value="CUG92537.1"/>
    <property type="molecule type" value="Genomic_DNA"/>
</dbReference>
<dbReference type="InterPro" id="IPR015947">
    <property type="entry name" value="PUA-like_sf"/>
</dbReference>
<accession>A0A0S4JQP8</accession>
<keyword evidence="2" id="KW-0539">Nucleus</keyword>
<organism evidence="5 6">
    <name type="scientific">Bodo saltans</name>
    <name type="common">Flagellated protozoan</name>
    <dbReference type="NCBI Taxonomy" id="75058"/>
    <lineage>
        <taxon>Eukaryota</taxon>
        <taxon>Discoba</taxon>
        <taxon>Euglenozoa</taxon>
        <taxon>Kinetoplastea</taxon>
        <taxon>Metakinetoplastina</taxon>
        <taxon>Eubodonida</taxon>
        <taxon>Bodonidae</taxon>
        <taxon>Bodo</taxon>
    </lineage>
</organism>
<evidence type="ECO:0000313" key="5">
    <source>
        <dbReference type="EMBL" id="CUG92537.1"/>
    </source>
</evidence>
<dbReference type="InterPro" id="IPR052181">
    <property type="entry name" value="5hmC_binding"/>
</dbReference>
<feature type="compositionally biased region" description="Basic and acidic residues" evidence="3">
    <location>
        <begin position="1"/>
        <end position="12"/>
    </location>
</feature>
<dbReference type="CDD" id="cd21133">
    <property type="entry name" value="EVE"/>
    <property type="match status" value="1"/>
</dbReference>
<dbReference type="PANTHER" id="PTHR14087">
    <property type="entry name" value="THYMOCYTE NUCLEAR PROTEIN 1"/>
    <property type="match status" value="1"/>
</dbReference>
<reference evidence="6" key="1">
    <citation type="submission" date="2015-09" db="EMBL/GenBank/DDBJ databases">
        <authorList>
            <consortium name="Pathogen Informatics"/>
        </authorList>
    </citation>
    <scope>NUCLEOTIDE SEQUENCE [LARGE SCALE GENOMIC DNA]</scope>
    <source>
        <strain evidence="6">Lake Konstanz</strain>
    </source>
</reference>
<dbReference type="SUPFAM" id="SSF88697">
    <property type="entry name" value="PUA domain-like"/>
    <property type="match status" value="1"/>
</dbReference>
<dbReference type="GO" id="GO:0005634">
    <property type="term" value="C:nucleus"/>
    <property type="evidence" value="ECO:0007669"/>
    <property type="project" value="UniProtKB-SubCell"/>
</dbReference>
<comment type="subcellular location">
    <subcellularLocation>
        <location evidence="1">Nucleus</location>
    </subcellularLocation>
</comment>
<evidence type="ECO:0000256" key="3">
    <source>
        <dbReference type="SAM" id="MobiDB-lite"/>
    </source>
</evidence>
<evidence type="ECO:0000256" key="2">
    <source>
        <dbReference type="ARBA" id="ARBA00023242"/>
    </source>
</evidence>
<evidence type="ECO:0000313" key="6">
    <source>
        <dbReference type="Proteomes" id="UP000051952"/>
    </source>
</evidence>
<dbReference type="Proteomes" id="UP000051952">
    <property type="component" value="Unassembled WGS sequence"/>
</dbReference>
<dbReference type="OMA" id="EPSEWSW"/>
<feature type="domain" description="EVE" evidence="4">
    <location>
        <begin position="26"/>
        <end position="172"/>
    </location>
</feature>
<dbReference type="Gene3D" id="3.10.590.10">
    <property type="entry name" value="ph1033 like domains"/>
    <property type="match status" value="1"/>
</dbReference>
<protein>
    <recommendedName>
        <fullName evidence="4">EVE domain-containing protein</fullName>
    </recommendedName>
</protein>
<dbReference type="InterPro" id="IPR002740">
    <property type="entry name" value="EVE_domain"/>
</dbReference>
<keyword evidence="6" id="KW-1185">Reference proteome</keyword>